<feature type="region of interest" description="Disordered" evidence="2">
    <location>
        <begin position="517"/>
        <end position="553"/>
    </location>
</feature>
<gene>
    <name evidence="3" type="ORF">PV11_06390</name>
</gene>
<feature type="region of interest" description="Disordered" evidence="2">
    <location>
        <begin position="784"/>
        <end position="803"/>
    </location>
</feature>
<feature type="compositionally biased region" description="Polar residues" evidence="2">
    <location>
        <begin position="285"/>
        <end position="303"/>
    </location>
</feature>
<feature type="region of interest" description="Disordered" evidence="2">
    <location>
        <begin position="274"/>
        <end position="382"/>
    </location>
</feature>
<organism evidence="3 4">
    <name type="scientific">Exophiala sideris</name>
    <dbReference type="NCBI Taxonomy" id="1016849"/>
    <lineage>
        <taxon>Eukaryota</taxon>
        <taxon>Fungi</taxon>
        <taxon>Dikarya</taxon>
        <taxon>Ascomycota</taxon>
        <taxon>Pezizomycotina</taxon>
        <taxon>Eurotiomycetes</taxon>
        <taxon>Chaetothyriomycetidae</taxon>
        <taxon>Chaetothyriales</taxon>
        <taxon>Herpotrichiellaceae</taxon>
        <taxon>Exophiala</taxon>
    </lineage>
</organism>
<evidence type="ECO:0000313" key="3">
    <source>
        <dbReference type="EMBL" id="KIV78780.1"/>
    </source>
</evidence>
<name>A0A0D1VRS2_9EURO</name>
<dbReference type="EMBL" id="KN846953">
    <property type="protein sequence ID" value="KIV78780.1"/>
    <property type="molecule type" value="Genomic_DNA"/>
</dbReference>
<keyword evidence="1" id="KW-0175">Coiled coil</keyword>
<sequence>MLYENPTMAHAHGHPIPHDLFMQEMPSSPTLTNPDMILPYRPRQTSSPSPLASSPLLRMHSIPERPDSGVSLNSSQPDLDQSVEFGVATAVRVPSQIVSPVDMSFGGYEHGAPLSDIGEEETPRSKRNRTIDSPVKPDPPSPTPAARDQRPAIRSRRSSSSDDSEIENWEDFDTSRIMNGRLAADIAKVSDDKLEDIDSKRNSVVATSTEDEMALLNQRAERRLEQARLRLTNMEDNLSKARHSVFARSSPNASDLHQPAGGLYRSISLAGASRKPRAVHHVVRANSTRDSTHSRTGSDTTPASGLKRLSMIAEARSASALEYGQRQGSPQQYQSSPLTHFPGPSPASNRSYNSPLRALKEEQGTPSTTNTSPESLGPRGLGINNLAAMSREDVPLVASGSSTTVARSPSQVSTRSTKEIREQMSDLRNRIADLKEKAQADSLRRRSTQSLRTASPFMNPHTPEQWYTSAPEYKEGGSPLNTNAGMGWSPSQQTKRVEIQVTPVTPEAQRFLSIEQPATNESRLLSEAKTDRNTPSLHKSINMHPTPVDESRSVIQESNYQDAAEEFDEDEPVAQSEEEQIYLNEVLEESLQEIEPEIGPDLALSAEQNAGRHEDRLDAFDYENMFLHSALGNYAGKGTGSRTPSESDRSSVVTTRMDQNTPTVEDDDEDETQSTPNRNTGERSSTPTPVQDTFPKSKPMSDSIAYLEAPSPPWMKTVRSNSMDSMSTVATFETAIEGAGEEDLDEDELPNEILQWGNGINFPQPPTSPRHEMAPPTWPMVTTSGSVPPTHNRSPRKMQSQGSVVTNGIPTPPTQSPSMTFTGSPSLVQLGKHARSHGKTIDHPANTEILMESLIKLADPEFSIAEAQGSETFSHIDKDLVLDLLRAVGGVCDQILKAESQHETRAVKVLRRRLDESKKILEGHNDE</sequence>
<dbReference type="STRING" id="1016849.A0A0D1VRS2"/>
<evidence type="ECO:0000313" key="4">
    <source>
        <dbReference type="Proteomes" id="UP000053599"/>
    </source>
</evidence>
<feature type="region of interest" description="Disordered" evidence="2">
    <location>
        <begin position="101"/>
        <end position="168"/>
    </location>
</feature>
<feature type="compositionally biased region" description="Low complexity" evidence="2">
    <location>
        <begin position="46"/>
        <end position="57"/>
    </location>
</feature>
<evidence type="ECO:0000256" key="2">
    <source>
        <dbReference type="SAM" id="MobiDB-lite"/>
    </source>
</evidence>
<dbReference type="HOGENOM" id="CLU_312377_0_0_1"/>
<feature type="compositionally biased region" description="Basic and acidic residues" evidence="2">
    <location>
        <begin position="435"/>
        <end position="444"/>
    </location>
</feature>
<feature type="compositionally biased region" description="Basic residues" evidence="2">
    <location>
        <begin position="274"/>
        <end position="283"/>
    </location>
</feature>
<protein>
    <submittedName>
        <fullName evidence="3">Uncharacterized protein</fullName>
    </submittedName>
</protein>
<proteinExistence type="predicted"/>
<accession>A0A0D1VRS2</accession>
<dbReference type="Proteomes" id="UP000053599">
    <property type="component" value="Unassembled WGS sequence"/>
</dbReference>
<feature type="region of interest" description="Disordered" evidence="2">
    <location>
        <begin position="435"/>
        <end position="490"/>
    </location>
</feature>
<reference evidence="3 4" key="1">
    <citation type="submission" date="2015-01" db="EMBL/GenBank/DDBJ databases">
        <title>The Genome Sequence of Exophiala sideris CBS121828.</title>
        <authorList>
            <consortium name="The Broad Institute Genomics Platform"/>
            <person name="Cuomo C."/>
            <person name="de Hoog S."/>
            <person name="Gorbushina A."/>
            <person name="Stielow B."/>
            <person name="Teixiera M."/>
            <person name="Abouelleil A."/>
            <person name="Chapman S.B."/>
            <person name="Priest M."/>
            <person name="Young S.K."/>
            <person name="Wortman J."/>
            <person name="Nusbaum C."/>
            <person name="Birren B."/>
        </authorList>
    </citation>
    <scope>NUCLEOTIDE SEQUENCE [LARGE SCALE GENOMIC DNA]</scope>
    <source>
        <strain evidence="3 4">CBS 121828</strain>
    </source>
</reference>
<feature type="compositionally biased region" description="Polar residues" evidence="2">
    <location>
        <begin position="673"/>
        <end position="691"/>
    </location>
</feature>
<dbReference type="AlphaFoldDB" id="A0A0D1VRS2"/>
<feature type="compositionally biased region" description="Polar residues" evidence="2">
    <location>
        <begin position="326"/>
        <end position="338"/>
    </location>
</feature>
<feature type="compositionally biased region" description="Polar residues" evidence="2">
    <location>
        <begin position="364"/>
        <end position="374"/>
    </location>
</feature>
<feature type="compositionally biased region" description="Polar residues" evidence="2">
    <location>
        <begin position="399"/>
        <end position="415"/>
    </location>
</feature>
<feature type="region of interest" description="Disordered" evidence="2">
    <location>
        <begin position="634"/>
        <end position="707"/>
    </location>
</feature>
<dbReference type="OrthoDB" id="3438840at2759"/>
<feature type="coiled-coil region" evidence="1">
    <location>
        <begin position="210"/>
        <end position="244"/>
    </location>
</feature>
<feature type="region of interest" description="Disordered" evidence="2">
    <location>
        <begin position="397"/>
        <end position="420"/>
    </location>
</feature>
<feature type="compositionally biased region" description="Polar residues" evidence="2">
    <location>
        <begin position="479"/>
        <end position="490"/>
    </location>
</feature>
<evidence type="ECO:0000256" key="1">
    <source>
        <dbReference type="SAM" id="Coils"/>
    </source>
</evidence>
<feature type="compositionally biased region" description="Polar residues" evidence="2">
    <location>
        <begin position="640"/>
        <end position="663"/>
    </location>
</feature>
<feature type="region of interest" description="Disordered" evidence="2">
    <location>
        <begin position="28"/>
        <end position="77"/>
    </location>
</feature>